<keyword evidence="2" id="KW-1185">Reference proteome</keyword>
<gene>
    <name evidence="1" type="ORF">GCM10011403_21650</name>
</gene>
<reference evidence="1" key="2">
    <citation type="submission" date="2020-09" db="EMBL/GenBank/DDBJ databases">
        <authorList>
            <person name="Sun Q."/>
            <person name="Zhou Y."/>
        </authorList>
    </citation>
    <scope>NUCLEOTIDE SEQUENCE</scope>
    <source>
        <strain evidence="1">CGMCC 1.15425</strain>
    </source>
</reference>
<evidence type="ECO:0000313" key="2">
    <source>
        <dbReference type="Proteomes" id="UP000627715"/>
    </source>
</evidence>
<accession>A0A916VJF3</accession>
<dbReference type="EMBL" id="BMIY01000009">
    <property type="protein sequence ID" value="GFZ78310.1"/>
    <property type="molecule type" value="Genomic_DNA"/>
</dbReference>
<name>A0A916VJF3_9GAMM</name>
<dbReference type="AlphaFoldDB" id="A0A916VJF3"/>
<reference evidence="1" key="1">
    <citation type="journal article" date="2014" name="Int. J. Syst. Evol. Microbiol.">
        <title>Complete genome sequence of Corynebacterium casei LMG S-19264T (=DSM 44701T), isolated from a smear-ripened cheese.</title>
        <authorList>
            <consortium name="US DOE Joint Genome Institute (JGI-PGF)"/>
            <person name="Walter F."/>
            <person name="Albersmeier A."/>
            <person name="Kalinowski J."/>
            <person name="Ruckert C."/>
        </authorList>
    </citation>
    <scope>NUCLEOTIDE SEQUENCE</scope>
    <source>
        <strain evidence="1">CGMCC 1.15425</strain>
    </source>
</reference>
<proteinExistence type="predicted"/>
<evidence type="ECO:0000313" key="1">
    <source>
        <dbReference type="EMBL" id="GFZ78310.1"/>
    </source>
</evidence>
<comment type="caution">
    <text evidence="1">The sequence shown here is derived from an EMBL/GenBank/DDBJ whole genome shotgun (WGS) entry which is preliminary data.</text>
</comment>
<organism evidence="1 2">
    <name type="scientific">Pseudohongiella nitratireducens</name>
    <dbReference type="NCBI Taxonomy" id="1768907"/>
    <lineage>
        <taxon>Bacteria</taxon>
        <taxon>Pseudomonadati</taxon>
        <taxon>Pseudomonadota</taxon>
        <taxon>Gammaproteobacteria</taxon>
        <taxon>Pseudomonadales</taxon>
        <taxon>Pseudohongiellaceae</taxon>
        <taxon>Pseudohongiella</taxon>
    </lineage>
</organism>
<sequence>MNTPGNKHSLNDERKVPSIFWMGDDKVGRGSNSGAKRLLSDLIGGPHSRSMIIVIHVRE</sequence>
<protein>
    <submittedName>
        <fullName evidence="1">Uncharacterized protein</fullName>
    </submittedName>
</protein>
<dbReference type="Proteomes" id="UP000627715">
    <property type="component" value="Unassembled WGS sequence"/>
</dbReference>